<comment type="caution">
    <text evidence="1">The sequence shown here is derived from an EMBL/GenBank/DDBJ whole genome shotgun (WGS) entry which is preliminary data.</text>
</comment>
<dbReference type="Proteomes" id="UP000799755">
    <property type="component" value="Unassembled WGS sequence"/>
</dbReference>
<gene>
    <name evidence="1" type="ORF">BDR25DRAFT_302519</name>
</gene>
<proteinExistence type="predicted"/>
<sequence>MHFTSTILLALPFLAAAALRPAKFYGNLVARDDYSDALHSMCAVGDGAPKDCGMGYCCYYYEECRDGTDGQAYPFCMDISETSTGGEPFSVVALQFATTGIPSNHASPTAHPSSNAPTTHSAGPTATTGTAAAASTTGAASNNKVGAVFGLGMLAGFAGMLA</sequence>
<dbReference type="EMBL" id="MU003501">
    <property type="protein sequence ID" value="KAF2472939.1"/>
    <property type="molecule type" value="Genomic_DNA"/>
</dbReference>
<name>A0ACB6R0V4_9PLEO</name>
<evidence type="ECO:0000313" key="2">
    <source>
        <dbReference type="Proteomes" id="UP000799755"/>
    </source>
</evidence>
<keyword evidence="2" id="KW-1185">Reference proteome</keyword>
<evidence type="ECO:0000313" key="1">
    <source>
        <dbReference type="EMBL" id="KAF2472939.1"/>
    </source>
</evidence>
<organism evidence="1 2">
    <name type="scientific">Lindgomyces ingoldianus</name>
    <dbReference type="NCBI Taxonomy" id="673940"/>
    <lineage>
        <taxon>Eukaryota</taxon>
        <taxon>Fungi</taxon>
        <taxon>Dikarya</taxon>
        <taxon>Ascomycota</taxon>
        <taxon>Pezizomycotina</taxon>
        <taxon>Dothideomycetes</taxon>
        <taxon>Pleosporomycetidae</taxon>
        <taxon>Pleosporales</taxon>
        <taxon>Lindgomycetaceae</taxon>
        <taxon>Lindgomyces</taxon>
    </lineage>
</organism>
<accession>A0ACB6R0V4</accession>
<protein>
    <submittedName>
        <fullName evidence="1">Uncharacterized protein</fullName>
    </submittedName>
</protein>
<reference evidence="1" key="1">
    <citation type="journal article" date="2020" name="Stud. Mycol.">
        <title>101 Dothideomycetes genomes: a test case for predicting lifestyles and emergence of pathogens.</title>
        <authorList>
            <person name="Haridas S."/>
            <person name="Albert R."/>
            <person name="Binder M."/>
            <person name="Bloem J."/>
            <person name="Labutti K."/>
            <person name="Salamov A."/>
            <person name="Andreopoulos B."/>
            <person name="Baker S."/>
            <person name="Barry K."/>
            <person name="Bills G."/>
            <person name="Bluhm B."/>
            <person name="Cannon C."/>
            <person name="Castanera R."/>
            <person name="Culley D."/>
            <person name="Daum C."/>
            <person name="Ezra D."/>
            <person name="Gonzalez J."/>
            <person name="Henrissat B."/>
            <person name="Kuo A."/>
            <person name="Liang C."/>
            <person name="Lipzen A."/>
            <person name="Lutzoni F."/>
            <person name="Magnuson J."/>
            <person name="Mondo S."/>
            <person name="Nolan M."/>
            <person name="Ohm R."/>
            <person name="Pangilinan J."/>
            <person name="Park H.-J."/>
            <person name="Ramirez L."/>
            <person name="Alfaro M."/>
            <person name="Sun H."/>
            <person name="Tritt A."/>
            <person name="Yoshinaga Y."/>
            <person name="Zwiers L.-H."/>
            <person name="Turgeon B."/>
            <person name="Goodwin S."/>
            <person name="Spatafora J."/>
            <person name="Crous P."/>
            <person name="Grigoriev I."/>
        </authorList>
    </citation>
    <scope>NUCLEOTIDE SEQUENCE</scope>
    <source>
        <strain evidence="1">ATCC 200398</strain>
    </source>
</reference>